<proteinExistence type="predicted"/>
<dbReference type="SUPFAM" id="SSF50475">
    <property type="entry name" value="FMN-binding split barrel"/>
    <property type="match status" value="1"/>
</dbReference>
<accession>A0A417YWW4</accession>
<dbReference type="PANTHER" id="PTHR42815">
    <property type="entry name" value="FAD-BINDING, PUTATIVE (AFU_ORTHOLOGUE AFUA_6G07600)-RELATED"/>
    <property type="match status" value="1"/>
</dbReference>
<dbReference type="Gene3D" id="2.30.110.10">
    <property type="entry name" value="Electron Transport, Fmn-binding Protein, Chain A"/>
    <property type="match status" value="1"/>
</dbReference>
<organism evidence="2 3">
    <name type="scientific">Neobacillus notoginsengisoli</name>
    <dbReference type="NCBI Taxonomy" id="1578198"/>
    <lineage>
        <taxon>Bacteria</taxon>
        <taxon>Bacillati</taxon>
        <taxon>Bacillota</taxon>
        <taxon>Bacilli</taxon>
        <taxon>Bacillales</taxon>
        <taxon>Bacillaceae</taxon>
        <taxon>Neobacillus</taxon>
    </lineage>
</organism>
<dbReference type="RefSeq" id="WP_118919674.1">
    <property type="nucleotide sequence ID" value="NZ_QWEG01000003.1"/>
</dbReference>
<sequence length="178" mass="19852">MFKNIITAEEQFQELQQEIGLPSERSAKKVKRKLDEQAKKFIVKSPFLTLATSNADGRCDVSPKGDAPGFVCILDDNHLFIPERRGNRRMDSVQNILSNANVGLLFLVPGMEEGLRVNGQAFICRDPELLEKTAADGVPPLFGIGVKVEECFSHYSKAFYRSGLWESESSKKSKVESV</sequence>
<dbReference type="InterPro" id="IPR024029">
    <property type="entry name" value="Pyridox_Oxase_FMN-dep"/>
</dbReference>
<dbReference type="AlphaFoldDB" id="A0A417YWW4"/>
<dbReference type="NCBIfam" id="TIGR04025">
    <property type="entry name" value="PPOX_FMN_DR2398"/>
    <property type="match status" value="1"/>
</dbReference>
<reference evidence="2 3" key="1">
    <citation type="journal article" date="2017" name="Int. J. Syst. Evol. Microbiol.">
        <title>Bacillus notoginsengisoli sp. nov., a novel bacterium isolated from the rhizosphere of Panax notoginseng.</title>
        <authorList>
            <person name="Zhang M.Y."/>
            <person name="Cheng J."/>
            <person name="Cai Y."/>
            <person name="Zhang T.Y."/>
            <person name="Wu Y.Y."/>
            <person name="Manikprabhu D."/>
            <person name="Li W.J."/>
            <person name="Zhang Y.X."/>
        </authorList>
    </citation>
    <scope>NUCLEOTIDE SEQUENCE [LARGE SCALE GENOMIC DNA]</scope>
    <source>
        <strain evidence="2 3">JCM 30743</strain>
    </source>
</reference>
<name>A0A417YWW4_9BACI</name>
<dbReference type="Proteomes" id="UP000284416">
    <property type="component" value="Unassembled WGS sequence"/>
</dbReference>
<evidence type="ECO:0000313" key="3">
    <source>
        <dbReference type="Proteomes" id="UP000284416"/>
    </source>
</evidence>
<evidence type="ECO:0000313" key="2">
    <source>
        <dbReference type="EMBL" id="RHW42019.1"/>
    </source>
</evidence>
<protein>
    <submittedName>
        <fullName evidence="2">Pyridoxamine 5'-phosphate oxidase family protein</fullName>
    </submittedName>
</protein>
<dbReference type="PANTHER" id="PTHR42815:SF2">
    <property type="entry name" value="FAD-BINDING, PUTATIVE (AFU_ORTHOLOGUE AFUA_6G07600)-RELATED"/>
    <property type="match status" value="1"/>
</dbReference>
<evidence type="ECO:0000259" key="1">
    <source>
        <dbReference type="Pfam" id="PF01243"/>
    </source>
</evidence>
<dbReference type="EMBL" id="QWEG01000003">
    <property type="protein sequence ID" value="RHW42019.1"/>
    <property type="molecule type" value="Genomic_DNA"/>
</dbReference>
<keyword evidence="3" id="KW-1185">Reference proteome</keyword>
<dbReference type="InterPro" id="IPR011576">
    <property type="entry name" value="Pyridox_Oxase_N"/>
</dbReference>
<dbReference type="Pfam" id="PF01243">
    <property type="entry name" value="PNPOx_N"/>
    <property type="match status" value="1"/>
</dbReference>
<dbReference type="InterPro" id="IPR012349">
    <property type="entry name" value="Split_barrel_FMN-bd"/>
</dbReference>
<feature type="domain" description="Pyridoxamine 5'-phosphate oxidase N-terminal" evidence="1">
    <location>
        <begin position="34"/>
        <end position="148"/>
    </location>
</feature>
<dbReference type="OrthoDB" id="9796486at2"/>
<comment type="caution">
    <text evidence="2">The sequence shown here is derived from an EMBL/GenBank/DDBJ whole genome shotgun (WGS) entry which is preliminary data.</text>
</comment>
<gene>
    <name evidence="2" type="ORF">D1B31_05080</name>
</gene>